<organism evidence="9 10">
    <name type="scientific">Kutzneria viridogrisea</name>
    <dbReference type="NCBI Taxonomy" id="47990"/>
    <lineage>
        <taxon>Bacteria</taxon>
        <taxon>Bacillati</taxon>
        <taxon>Actinomycetota</taxon>
        <taxon>Actinomycetes</taxon>
        <taxon>Pseudonocardiales</taxon>
        <taxon>Pseudonocardiaceae</taxon>
        <taxon>Kutzneria</taxon>
    </lineage>
</organism>
<evidence type="ECO:0000256" key="4">
    <source>
        <dbReference type="ARBA" id="ARBA00023004"/>
    </source>
</evidence>
<proteinExistence type="inferred from homology"/>
<evidence type="ECO:0000256" key="2">
    <source>
        <dbReference type="ARBA" id="ARBA00022723"/>
    </source>
</evidence>
<evidence type="ECO:0000256" key="5">
    <source>
        <dbReference type="ARBA" id="ARBA00093761"/>
    </source>
</evidence>
<feature type="domain" description="Biotin synthase auxiliary protein C-terminal" evidence="8">
    <location>
        <begin position="41"/>
        <end position="64"/>
    </location>
</feature>
<evidence type="ECO:0000313" key="10">
    <source>
        <dbReference type="Proteomes" id="UP000517916"/>
    </source>
</evidence>
<dbReference type="Proteomes" id="UP000517916">
    <property type="component" value="Unassembled WGS sequence"/>
</dbReference>
<gene>
    <name evidence="9" type="ORF">BC739_002810</name>
</gene>
<dbReference type="EMBL" id="JACJID010000002">
    <property type="protein sequence ID" value="MBA8925611.1"/>
    <property type="molecule type" value="Genomic_DNA"/>
</dbReference>
<dbReference type="RefSeq" id="WP_025360284.1">
    <property type="nucleotide sequence ID" value="NZ_BAAABQ010000059.1"/>
</dbReference>
<dbReference type="InterPro" id="IPR058605">
    <property type="entry name" value="BsaP_C"/>
</dbReference>
<keyword evidence="4" id="KW-0408">Iron</keyword>
<dbReference type="Pfam" id="PF26519">
    <property type="entry name" value="BsaP"/>
    <property type="match status" value="1"/>
</dbReference>
<comment type="similarity">
    <text evidence="6">Belongs to the BsaP family.</text>
</comment>
<name>A0ABR6BFZ0_9PSEU</name>
<keyword evidence="3" id="KW-0093">Biotin biosynthesis</keyword>
<keyword evidence="2" id="KW-0479">Metal-binding</keyword>
<accession>A0ABR6BFZ0</accession>
<protein>
    <recommendedName>
        <fullName evidence="7">Biotin synthase auxiliary protein</fullName>
    </recommendedName>
</protein>
<evidence type="ECO:0000256" key="1">
    <source>
        <dbReference type="ARBA" id="ARBA00001915"/>
    </source>
</evidence>
<keyword evidence="10" id="KW-1185">Reference proteome</keyword>
<comment type="caution">
    <text evidence="9">The sequence shown here is derived from an EMBL/GenBank/DDBJ whole genome shotgun (WGS) entry which is preliminary data.</text>
</comment>
<evidence type="ECO:0000313" key="9">
    <source>
        <dbReference type="EMBL" id="MBA8925611.1"/>
    </source>
</evidence>
<reference evidence="9 10" key="1">
    <citation type="submission" date="2020-08" db="EMBL/GenBank/DDBJ databases">
        <title>Genomic Encyclopedia of Archaeal and Bacterial Type Strains, Phase II (KMG-II): from individual species to whole genera.</title>
        <authorList>
            <person name="Goeker M."/>
        </authorList>
    </citation>
    <scope>NUCLEOTIDE SEQUENCE [LARGE SCALE GENOMIC DNA]</scope>
    <source>
        <strain evidence="9 10">DSM 43850</strain>
    </source>
</reference>
<evidence type="ECO:0000256" key="7">
    <source>
        <dbReference type="ARBA" id="ARBA00093796"/>
    </source>
</evidence>
<evidence type="ECO:0000256" key="3">
    <source>
        <dbReference type="ARBA" id="ARBA00022756"/>
    </source>
</evidence>
<comment type="function">
    <text evidence="5">Required for the activity of the biotin synthase BioB.</text>
</comment>
<evidence type="ECO:0000256" key="6">
    <source>
        <dbReference type="ARBA" id="ARBA00093780"/>
    </source>
</evidence>
<comment type="cofactor">
    <cofactor evidence="1">
        <name>iron-sulfur cluster</name>
        <dbReference type="ChEBI" id="CHEBI:30408"/>
    </cofactor>
</comment>
<evidence type="ECO:0000259" key="8">
    <source>
        <dbReference type="Pfam" id="PF26519"/>
    </source>
</evidence>
<sequence length="67" mass="7119">MDTEFCCWCGKPGAEGDHGYCAGRLAMIDPPRHCGACGRRMVVQVTPSGWSARCSRHGEHTSAPAVG</sequence>